<dbReference type="SUPFAM" id="SSF54001">
    <property type="entry name" value="Cysteine proteinases"/>
    <property type="match status" value="1"/>
</dbReference>
<dbReference type="Gene3D" id="3.10.620.30">
    <property type="match status" value="1"/>
</dbReference>
<proteinExistence type="predicted"/>
<accession>A0ABD3MDL6</accession>
<feature type="signal peptide" evidence="1">
    <location>
        <begin position="1"/>
        <end position="29"/>
    </location>
</feature>
<evidence type="ECO:0000313" key="4">
    <source>
        <dbReference type="Proteomes" id="UP001530293"/>
    </source>
</evidence>
<sequence length="451" mass="50208">MSLLRHRMGRPSALLLVEAALSLLVTSSAFVAVLPPASASAAVGGRADLYTMLDDSESNILSCSSNSTHCGWIDDGQNSVSITTMDEARLELFNYLSNNLMPYDVPIAQTLGYMPDNHNVHQIHVNEDGDKLSISRILSEDQHTTNTTIRAVDGLSDGIVNQTIYYSLQAKEIFPWTDIIPKSIYMEYVVPYAVVNEPRTDHRPLLFHALRDILKSYERRPNVEYHTIIAPEIKSSIVGMTNIEQTPSLLREQMKAAVKLINTHLWSIFGRRSNSDNNYPIAFKAGLTPRIYDPLSVIAYGHSSCTGLAILFIAALRSVGIPSRLAGTPAWNNDPEHGNHSWLEVYIPGDKVDGGGGEWIFLEPTPGIAEGREDTSTADDLDRNACDRWFCNAEHFDGKTQVFVTRYTKQREVDTMGSYFRMAWSDVDGDTGVPGEDRSDYYTRICGQCPH</sequence>
<dbReference type="PANTHER" id="PTHR35532">
    <property type="entry name" value="SIMILAR TO POLYHYDROXYALKANOATE DEPOLYMERASE"/>
    <property type="match status" value="1"/>
</dbReference>
<dbReference type="Proteomes" id="UP001530293">
    <property type="component" value="Unassembled WGS sequence"/>
</dbReference>
<protein>
    <recommendedName>
        <fullName evidence="2">Transglutaminase-like domain-containing protein</fullName>
    </recommendedName>
</protein>
<gene>
    <name evidence="3" type="ORF">ACHAWU_009472</name>
</gene>
<keyword evidence="1" id="KW-0732">Signal</keyword>
<dbReference type="EMBL" id="JALLBG020000169">
    <property type="protein sequence ID" value="KAL3760871.1"/>
    <property type="molecule type" value="Genomic_DNA"/>
</dbReference>
<feature type="domain" description="Transglutaminase-like" evidence="2">
    <location>
        <begin position="297"/>
        <end position="366"/>
    </location>
</feature>
<name>A0ABD3MDL6_9STRA</name>
<keyword evidence="4" id="KW-1185">Reference proteome</keyword>
<organism evidence="3 4">
    <name type="scientific">Discostella pseudostelligera</name>
    <dbReference type="NCBI Taxonomy" id="259834"/>
    <lineage>
        <taxon>Eukaryota</taxon>
        <taxon>Sar</taxon>
        <taxon>Stramenopiles</taxon>
        <taxon>Ochrophyta</taxon>
        <taxon>Bacillariophyta</taxon>
        <taxon>Coscinodiscophyceae</taxon>
        <taxon>Thalassiosirophycidae</taxon>
        <taxon>Stephanodiscales</taxon>
        <taxon>Stephanodiscaceae</taxon>
        <taxon>Discostella</taxon>
    </lineage>
</organism>
<evidence type="ECO:0000313" key="3">
    <source>
        <dbReference type="EMBL" id="KAL3760871.1"/>
    </source>
</evidence>
<dbReference type="PANTHER" id="PTHR35532:SF5">
    <property type="entry name" value="CARBOHYDRATE-BINDING DOMAIN-CONTAINING PROTEIN"/>
    <property type="match status" value="1"/>
</dbReference>
<evidence type="ECO:0000259" key="2">
    <source>
        <dbReference type="SMART" id="SM00460"/>
    </source>
</evidence>
<feature type="chain" id="PRO_5044817382" description="Transglutaminase-like domain-containing protein" evidence="1">
    <location>
        <begin position="30"/>
        <end position="451"/>
    </location>
</feature>
<reference evidence="3 4" key="1">
    <citation type="submission" date="2024-10" db="EMBL/GenBank/DDBJ databases">
        <title>Updated reference genomes for cyclostephanoid diatoms.</title>
        <authorList>
            <person name="Roberts W.R."/>
            <person name="Alverson A.J."/>
        </authorList>
    </citation>
    <scope>NUCLEOTIDE SEQUENCE [LARGE SCALE GENOMIC DNA]</scope>
    <source>
        <strain evidence="3 4">AJA232-27</strain>
    </source>
</reference>
<comment type="caution">
    <text evidence="3">The sequence shown here is derived from an EMBL/GenBank/DDBJ whole genome shotgun (WGS) entry which is preliminary data.</text>
</comment>
<dbReference type="SMART" id="SM00460">
    <property type="entry name" value="TGc"/>
    <property type="match status" value="1"/>
</dbReference>
<evidence type="ECO:0000256" key="1">
    <source>
        <dbReference type="SAM" id="SignalP"/>
    </source>
</evidence>
<dbReference type="AlphaFoldDB" id="A0ABD3MDL6"/>
<dbReference type="Pfam" id="PF01841">
    <property type="entry name" value="Transglut_core"/>
    <property type="match status" value="1"/>
</dbReference>
<dbReference type="InterPro" id="IPR002931">
    <property type="entry name" value="Transglutaminase-like"/>
</dbReference>
<dbReference type="InterPro" id="IPR038765">
    <property type="entry name" value="Papain-like_cys_pep_sf"/>
</dbReference>